<gene>
    <name evidence="4" type="ORF">D3H55_21600</name>
</gene>
<proteinExistence type="predicted"/>
<organism evidence="4 5">
    <name type="scientific">Bacillus salacetis</name>
    <dbReference type="NCBI Taxonomy" id="2315464"/>
    <lineage>
        <taxon>Bacteria</taxon>
        <taxon>Bacillati</taxon>
        <taxon>Bacillota</taxon>
        <taxon>Bacilli</taxon>
        <taxon>Bacillales</taxon>
        <taxon>Bacillaceae</taxon>
        <taxon>Bacillus</taxon>
    </lineage>
</organism>
<sequence>MYPKISLLVTAICAGVFFIFQNISPDYPGVLLEDAPIKNDLTLQSSILEDIILLPRDTYDEDEARLIIYRLDHLPAELLHQVKAEGIMVRLFQDNLTNFPTTQHLKGITPRGYTNTERTWDEVPGIGGSQLVLVKIGHSEKGAGHGSVNLELHELAHSIDRYVLDEIYHKMKFTLVWKQEANFLFQEEDYFLNYKEEYFAETFAMYFLNMKTKKELKEKAPATYQFFKELESM</sequence>
<dbReference type="PROSITE" id="PS51995">
    <property type="entry name" value="ATLF"/>
    <property type="match status" value="1"/>
</dbReference>
<dbReference type="InterPro" id="IPR014781">
    <property type="entry name" value="Anthrax_toxin_lethal/edema_N/C"/>
</dbReference>
<accession>A0A3A1QPQ8</accession>
<name>A0A3A1QPQ8_9BACI</name>
<dbReference type="OrthoDB" id="2615003at2"/>
<keyword evidence="5" id="KW-1185">Reference proteome</keyword>
<dbReference type="GO" id="GO:0005576">
    <property type="term" value="C:extracellular region"/>
    <property type="evidence" value="ECO:0007669"/>
    <property type="project" value="UniProtKB-SubCell"/>
</dbReference>
<evidence type="ECO:0000256" key="2">
    <source>
        <dbReference type="ARBA" id="ARBA00022525"/>
    </source>
</evidence>
<feature type="domain" description="ATLF-like" evidence="3">
    <location>
        <begin position="45"/>
        <end position="232"/>
    </location>
</feature>
<dbReference type="InterPro" id="IPR024079">
    <property type="entry name" value="MetalloPept_cat_dom_sf"/>
</dbReference>
<comment type="caution">
    <text evidence="4">The sequence shown here is derived from an EMBL/GenBank/DDBJ whole genome shotgun (WGS) entry which is preliminary data.</text>
</comment>
<dbReference type="AlphaFoldDB" id="A0A3A1QPQ8"/>
<comment type="subcellular location">
    <subcellularLocation>
        <location evidence="1">Secreted</location>
    </subcellularLocation>
</comment>
<dbReference type="Gene3D" id="3.40.390.10">
    <property type="entry name" value="Collagenase (Catalytic Domain)"/>
    <property type="match status" value="1"/>
</dbReference>
<dbReference type="CDD" id="cd20183">
    <property type="entry name" value="M34_PPEP"/>
    <property type="match status" value="1"/>
</dbReference>
<keyword evidence="2" id="KW-0964">Secreted</keyword>
<protein>
    <submittedName>
        <fullName evidence="4">Toxin</fullName>
    </submittedName>
</protein>
<dbReference type="Proteomes" id="UP000265801">
    <property type="component" value="Unassembled WGS sequence"/>
</dbReference>
<evidence type="ECO:0000259" key="3">
    <source>
        <dbReference type="PROSITE" id="PS51995"/>
    </source>
</evidence>
<evidence type="ECO:0000313" key="5">
    <source>
        <dbReference type="Proteomes" id="UP000265801"/>
    </source>
</evidence>
<evidence type="ECO:0000256" key="1">
    <source>
        <dbReference type="ARBA" id="ARBA00004613"/>
    </source>
</evidence>
<evidence type="ECO:0000313" key="4">
    <source>
        <dbReference type="EMBL" id="RIW28487.1"/>
    </source>
</evidence>
<dbReference type="Pfam" id="PF07737">
    <property type="entry name" value="ATLF"/>
    <property type="match status" value="1"/>
</dbReference>
<dbReference type="EMBL" id="QXIR01000044">
    <property type="protein sequence ID" value="RIW28487.1"/>
    <property type="molecule type" value="Genomic_DNA"/>
</dbReference>
<dbReference type="SUPFAM" id="SSF55486">
    <property type="entry name" value="Metalloproteases ('zincins'), catalytic domain"/>
    <property type="match status" value="1"/>
</dbReference>
<dbReference type="RefSeq" id="WP_119549389.1">
    <property type="nucleotide sequence ID" value="NZ_QXIR01000044.1"/>
</dbReference>
<reference evidence="4 5" key="1">
    <citation type="submission" date="2018-09" db="EMBL/GenBank/DDBJ databases">
        <title>Bacillus saliacetes sp. nov., isolated from Thai shrimp paste (Ka-pi).</title>
        <authorList>
            <person name="Daroonpunt R."/>
            <person name="Tanasupawat S."/>
            <person name="Yiamsombut S."/>
        </authorList>
    </citation>
    <scope>NUCLEOTIDE SEQUENCE [LARGE SCALE GENOMIC DNA]</scope>
    <source>
        <strain evidence="4 5">SKP7-4</strain>
    </source>
</reference>
<dbReference type="InterPro" id="IPR047568">
    <property type="entry name" value="ATLF-like_dom"/>
</dbReference>
<dbReference type="GO" id="GO:0008237">
    <property type="term" value="F:metallopeptidase activity"/>
    <property type="evidence" value="ECO:0007669"/>
    <property type="project" value="InterPro"/>
</dbReference>